<accession>A0A220MQM6</accession>
<dbReference type="SUPFAM" id="SSF81296">
    <property type="entry name" value="E set domains"/>
    <property type="match status" value="1"/>
</dbReference>
<evidence type="ECO:0000259" key="5">
    <source>
        <dbReference type="Pfam" id="PF00174"/>
    </source>
</evidence>
<name>A0A220MQM6_9BACL</name>
<dbReference type="SUPFAM" id="SSF56524">
    <property type="entry name" value="Oxidoreductase molybdopterin-binding domain"/>
    <property type="match status" value="1"/>
</dbReference>
<evidence type="ECO:0000259" key="6">
    <source>
        <dbReference type="Pfam" id="PF03404"/>
    </source>
</evidence>
<dbReference type="Gene3D" id="3.90.420.10">
    <property type="entry name" value="Oxidoreductase, molybdopterin-binding domain"/>
    <property type="match status" value="1"/>
</dbReference>
<dbReference type="Gene3D" id="2.60.40.650">
    <property type="match status" value="1"/>
</dbReference>
<reference evidence="7 8" key="1">
    <citation type="submission" date="2016-11" db="EMBL/GenBank/DDBJ databases">
        <authorList>
            <person name="Jaros S."/>
            <person name="Januszkiewicz K."/>
            <person name="Wedrychowicz H."/>
        </authorList>
    </citation>
    <scope>NUCLEOTIDE SEQUENCE [LARGE SCALE GENOMIC DNA]</scope>
    <source>
        <strain evidence="7 8">NF2</strain>
    </source>
</reference>
<keyword evidence="3" id="KW-0479">Metal-binding</keyword>
<keyword evidence="2" id="KW-0500">Molybdenum</keyword>
<sequence>MKFSGFGLIQKREANVYSRLVTNEDDLFKVWHLGIPNIDGGEWKLHINGLVENATQLNLTELRELPQTSVMAFHECAGNPLNPKVPQRRVGNVEWTGVRLADLLRLVNVKDEARFVISKGIDQGVYNNVYYSGYEKDIPLEKALDPNVLIALAINNEPITVERDGPVRLVVPGYYGTNSTKWLTQLVVSDVRSTSDFTTKYYMDRERVDGQIKESPVWDVSPNSLIVHPQNGQSIKPEEIEIWGWAWAESPISLVEVSVDGGETWKEASVEARSNMEWQRFSFRWCPKSVGEYLVMVRAIDVKGNCQPLLQRRNQVSRVLIFVQQRTEFYNES</sequence>
<dbReference type="GO" id="GO:0020037">
    <property type="term" value="F:heme binding"/>
    <property type="evidence" value="ECO:0007669"/>
    <property type="project" value="TreeGrafter"/>
</dbReference>
<evidence type="ECO:0000256" key="4">
    <source>
        <dbReference type="ARBA" id="ARBA00023002"/>
    </source>
</evidence>
<dbReference type="KEGG" id="bfm:BP422_09000"/>
<dbReference type="AlphaFoldDB" id="A0A220MQM6"/>
<evidence type="ECO:0000256" key="3">
    <source>
        <dbReference type="ARBA" id="ARBA00022723"/>
    </source>
</evidence>
<dbReference type="GO" id="GO:0008482">
    <property type="term" value="F:sulfite oxidase activity"/>
    <property type="evidence" value="ECO:0007669"/>
    <property type="project" value="TreeGrafter"/>
</dbReference>
<dbReference type="Pfam" id="PF03404">
    <property type="entry name" value="Mo-co_dimer"/>
    <property type="match status" value="1"/>
</dbReference>
<dbReference type="InterPro" id="IPR000572">
    <property type="entry name" value="OxRdtase_Mopterin-bd_dom"/>
</dbReference>
<dbReference type="PANTHER" id="PTHR19372">
    <property type="entry name" value="SULFITE REDUCTASE"/>
    <property type="match status" value="1"/>
</dbReference>
<protein>
    <recommendedName>
        <fullName evidence="9">Sulfite oxidase</fullName>
    </recommendedName>
</protein>
<dbReference type="GO" id="GO:0006790">
    <property type="term" value="P:sulfur compound metabolic process"/>
    <property type="evidence" value="ECO:0007669"/>
    <property type="project" value="TreeGrafter"/>
</dbReference>
<dbReference type="InterPro" id="IPR036374">
    <property type="entry name" value="OxRdtase_Mopterin-bd_sf"/>
</dbReference>
<feature type="domain" description="Moybdenum cofactor oxidoreductase dimerisation" evidence="6">
    <location>
        <begin position="217"/>
        <end position="311"/>
    </location>
</feature>
<evidence type="ECO:0008006" key="9">
    <source>
        <dbReference type="Google" id="ProtNLM"/>
    </source>
</evidence>
<organism evidence="7 8">
    <name type="scientific">Brevibacillus formosus</name>
    <dbReference type="NCBI Taxonomy" id="54913"/>
    <lineage>
        <taxon>Bacteria</taxon>
        <taxon>Bacillati</taxon>
        <taxon>Bacillota</taxon>
        <taxon>Bacilli</taxon>
        <taxon>Bacillales</taxon>
        <taxon>Paenibacillaceae</taxon>
        <taxon>Brevibacillus</taxon>
    </lineage>
</organism>
<evidence type="ECO:0000256" key="1">
    <source>
        <dbReference type="ARBA" id="ARBA00001924"/>
    </source>
</evidence>
<dbReference type="GO" id="GO:0030151">
    <property type="term" value="F:molybdenum ion binding"/>
    <property type="evidence" value="ECO:0007669"/>
    <property type="project" value="InterPro"/>
</dbReference>
<dbReference type="Pfam" id="PF00174">
    <property type="entry name" value="Oxidored_molyb"/>
    <property type="match status" value="1"/>
</dbReference>
<keyword evidence="4" id="KW-0560">Oxidoreductase</keyword>
<comment type="cofactor">
    <cofactor evidence="1">
        <name>Mo-molybdopterin</name>
        <dbReference type="ChEBI" id="CHEBI:71302"/>
    </cofactor>
</comment>
<dbReference type="PANTHER" id="PTHR19372:SF7">
    <property type="entry name" value="SULFITE OXIDASE, MITOCHONDRIAL"/>
    <property type="match status" value="1"/>
</dbReference>
<dbReference type="InterPro" id="IPR005066">
    <property type="entry name" value="MoCF_OxRdtse_dimer"/>
</dbReference>
<gene>
    <name evidence="7" type="ORF">BP422_09000</name>
</gene>
<dbReference type="InterPro" id="IPR014756">
    <property type="entry name" value="Ig_E-set"/>
</dbReference>
<evidence type="ECO:0000313" key="7">
    <source>
        <dbReference type="EMBL" id="ASJ57484.1"/>
    </source>
</evidence>
<feature type="domain" description="Oxidoreductase molybdopterin-binding" evidence="5">
    <location>
        <begin position="32"/>
        <end position="195"/>
    </location>
</feature>
<dbReference type="PRINTS" id="PR00407">
    <property type="entry name" value="EUMOPTERIN"/>
</dbReference>
<dbReference type="InterPro" id="IPR008335">
    <property type="entry name" value="Mopterin_OxRdtase_euk"/>
</dbReference>
<dbReference type="Proteomes" id="UP000197781">
    <property type="component" value="Chromosome"/>
</dbReference>
<evidence type="ECO:0000313" key="8">
    <source>
        <dbReference type="Proteomes" id="UP000197781"/>
    </source>
</evidence>
<dbReference type="EMBL" id="CP018145">
    <property type="protein sequence ID" value="ASJ57484.1"/>
    <property type="molecule type" value="Genomic_DNA"/>
</dbReference>
<dbReference type="GO" id="GO:0043546">
    <property type="term" value="F:molybdopterin cofactor binding"/>
    <property type="evidence" value="ECO:0007669"/>
    <property type="project" value="TreeGrafter"/>
</dbReference>
<evidence type="ECO:0000256" key="2">
    <source>
        <dbReference type="ARBA" id="ARBA00022505"/>
    </source>
</evidence>
<proteinExistence type="predicted"/>